<sequence length="386" mass="43849">MKIARLLLFLLALHFTGTSYARQDSTCRLRISLLTCSPGEELYSAFGHTAIRVVDSTLGTDIVYNYGTFDDSDPDFYLKFTKGLMLYALSAYPFADFVREYQYYQRGVIEQTLQLSCAQALQLAAALRKNNMPENRFYNYYFHTDNCTTRARDMIAQQSGAGISFNNILGATAPTYRELIHSYLDKGGQYWSKFGIDILLGANLDKTVSNQEAMFLPDYLLKGVDSAFVENAPLVASKQVILPETPLDQSAKTLLTPLTFFAGLLVLIGGLSLLPSKGVRKLLTAFDIFFFLSLGILGILLLSLWIVRVDDVCRNNLNLLWALPTHLPLAFILWSRKEWIRRYFRFVFFFTLLVTVCWFFLPQQLNLAVAPILGLILVRSWYRTKA</sequence>
<evidence type="ECO:0000259" key="4">
    <source>
        <dbReference type="Pfam" id="PF25221"/>
    </source>
</evidence>
<feature type="transmembrane region" description="Helical" evidence="1">
    <location>
        <begin position="319"/>
        <end position="336"/>
    </location>
</feature>
<dbReference type="Pfam" id="PF13387">
    <property type="entry name" value="Lnb_N"/>
    <property type="match status" value="1"/>
</dbReference>
<feature type="domain" description="Lnb N-terminal periplasmic" evidence="3">
    <location>
        <begin position="22"/>
        <end position="180"/>
    </location>
</feature>
<dbReference type="InterPro" id="IPR057436">
    <property type="entry name" value="5TMH_Lnb"/>
</dbReference>
<evidence type="ECO:0000313" key="5">
    <source>
        <dbReference type="EMBL" id="WEK35819.1"/>
    </source>
</evidence>
<dbReference type="Pfam" id="PF25221">
    <property type="entry name" value="5TMH_Lnb"/>
    <property type="match status" value="1"/>
</dbReference>
<reference evidence="5" key="1">
    <citation type="submission" date="2023-03" db="EMBL/GenBank/DDBJ databases">
        <title>Andean soil-derived lignocellulolytic bacterial consortium as a source of novel taxa and putative plastic-active enzymes.</title>
        <authorList>
            <person name="Diaz-Garcia L."/>
            <person name="Chuvochina M."/>
            <person name="Feuerriegel G."/>
            <person name="Bunk B."/>
            <person name="Sproer C."/>
            <person name="Streit W.R."/>
            <person name="Rodriguez L.M."/>
            <person name="Overmann J."/>
            <person name="Jimenez D.J."/>
        </authorList>
    </citation>
    <scope>NUCLEOTIDE SEQUENCE</scope>
    <source>
        <strain evidence="5">MAG 7</strain>
    </source>
</reference>
<organism evidence="5 6">
    <name type="scientific">Candidatus Pseudobacter hemicellulosilyticus</name>
    <dbReference type="NCBI Taxonomy" id="3121375"/>
    <lineage>
        <taxon>Bacteria</taxon>
        <taxon>Pseudomonadati</taxon>
        <taxon>Bacteroidota</taxon>
        <taxon>Chitinophagia</taxon>
        <taxon>Chitinophagales</taxon>
        <taxon>Chitinophagaceae</taxon>
        <taxon>Pseudobacter</taxon>
    </lineage>
</organism>
<dbReference type="EMBL" id="CP119311">
    <property type="protein sequence ID" value="WEK35819.1"/>
    <property type="molecule type" value="Genomic_DNA"/>
</dbReference>
<evidence type="ECO:0000313" key="6">
    <source>
        <dbReference type="Proteomes" id="UP001220610"/>
    </source>
</evidence>
<feature type="transmembrane region" description="Helical" evidence="1">
    <location>
        <begin position="286"/>
        <end position="307"/>
    </location>
</feature>
<dbReference type="Proteomes" id="UP001220610">
    <property type="component" value="Chromosome"/>
</dbReference>
<dbReference type="AlphaFoldDB" id="A0AAJ5WTE8"/>
<evidence type="ECO:0000256" key="1">
    <source>
        <dbReference type="SAM" id="Phobius"/>
    </source>
</evidence>
<feature type="domain" description="Lnb-like transmembrane" evidence="4">
    <location>
        <begin position="251"/>
        <end position="382"/>
    </location>
</feature>
<feature type="chain" id="PRO_5042511624" evidence="2">
    <location>
        <begin position="22"/>
        <end position="386"/>
    </location>
</feature>
<keyword evidence="1" id="KW-0472">Membrane</keyword>
<proteinExistence type="predicted"/>
<keyword evidence="1" id="KW-0812">Transmembrane</keyword>
<feature type="signal peptide" evidence="2">
    <location>
        <begin position="1"/>
        <end position="21"/>
    </location>
</feature>
<keyword evidence="1" id="KW-1133">Transmembrane helix</keyword>
<gene>
    <name evidence="5" type="ORF">P0Y53_25310</name>
</gene>
<protein>
    <submittedName>
        <fullName evidence="5">DUF4105 domain-containing protein</fullName>
    </submittedName>
</protein>
<feature type="transmembrane region" description="Helical" evidence="1">
    <location>
        <begin position="343"/>
        <end position="361"/>
    </location>
</feature>
<feature type="transmembrane region" description="Helical" evidence="1">
    <location>
        <begin position="367"/>
        <end position="382"/>
    </location>
</feature>
<feature type="transmembrane region" description="Helical" evidence="1">
    <location>
        <begin position="254"/>
        <end position="274"/>
    </location>
</feature>
<evidence type="ECO:0000256" key="2">
    <source>
        <dbReference type="SAM" id="SignalP"/>
    </source>
</evidence>
<dbReference type="InterPro" id="IPR025178">
    <property type="entry name" value="Lnb_N"/>
</dbReference>
<evidence type="ECO:0000259" key="3">
    <source>
        <dbReference type="Pfam" id="PF13387"/>
    </source>
</evidence>
<name>A0AAJ5WTE8_9BACT</name>
<keyword evidence="2" id="KW-0732">Signal</keyword>
<accession>A0AAJ5WTE8</accession>